<dbReference type="AlphaFoldDB" id="K9E7Y5"/>
<dbReference type="Proteomes" id="UP000009875">
    <property type="component" value="Unassembled WGS sequence"/>
</dbReference>
<dbReference type="NCBIfam" id="NF009210">
    <property type="entry name" value="PRK12559.1"/>
    <property type="match status" value="1"/>
</dbReference>
<proteinExistence type="inferred from homology"/>
<reference evidence="4 5" key="1">
    <citation type="submission" date="2012-09" db="EMBL/GenBank/DDBJ databases">
        <title>The Genome Sequence of Alloiococcus otitis ATCC 51267.</title>
        <authorList>
            <consortium name="The Broad Institute Genome Sequencing Platform"/>
            <person name="Earl A."/>
            <person name="Ward D."/>
            <person name="Feldgarden M."/>
            <person name="Gevers D."/>
            <person name="Huys G."/>
            <person name="Walker B."/>
            <person name="Young S.K."/>
            <person name="Zeng Q."/>
            <person name="Gargeya S."/>
            <person name="Fitzgerald M."/>
            <person name="Haas B."/>
            <person name="Abouelleil A."/>
            <person name="Alvarado L."/>
            <person name="Arachchi H.M."/>
            <person name="Berlin A.M."/>
            <person name="Chapman S.B."/>
            <person name="Goldberg J."/>
            <person name="Griggs A."/>
            <person name="Gujja S."/>
            <person name="Hansen M."/>
            <person name="Howarth C."/>
            <person name="Imamovic A."/>
            <person name="Larimer J."/>
            <person name="McCowen C."/>
            <person name="Montmayeur A."/>
            <person name="Murphy C."/>
            <person name="Neiman D."/>
            <person name="Pearson M."/>
            <person name="Priest M."/>
            <person name="Roberts A."/>
            <person name="Saif S."/>
            <person name="Shea T."/>
            <person name="Sisk P."/>
            <person name="Sykes S."/>
            <person name="Wortman J."/>
            <person name="Nusbaum C."/>
            <person name="Birren B."/>
        </authorList>
    </citation>
    <scope>NUCLEOTIDE SEQUENCE [LARGE SCALE GENOMIC DNA]</scope>
    <source>
        <strain evidence="4 5">ATCC 51267</strain>
    </source>
</reference>
<accession>K9E7Y5</accession>
<dbReference type="PANTHER" id="PTHR30041">
    <property type="entry name" value="ARSENATE REDUCTASE"/>
    <property type="match status" value="1"/>
</dbReference>
<dbReference type="HOGENOM" id="CLU_116644_1_1_9"/>
<dbReference type="eggNOG" id="COG1393">
    <property type="taxonomic scope" value="Bacteria"/>
</dbReference>
<evidence type="ECO:0000313" key="4">
    <source>
        <dbReference type="EMBL" id="EKU93309.1"/>
    </source>
</evidence>
<comment type="similarity">
    <text evidence="3">Belongs to the ArsC family.</text>
</comment>
<keyword evidence="2" id="KW-0676">Redox-active center</keyword>
<organism evidence="4 5">
    <name type="scientific">Alloiococcus otitis ATCC 51267</name>
    <dbReference type="NCBI Taxonomy" id="883081"/>
    <lineage>
        <taxon>Bacteria</taxon>
        <taxon>Bacillati</taxon>
        <taxon>Bacillota</taxon>
        <taxon>Bacilli</taxon>
        <taxon>Lactobacillales</taxon>
        <taxon>Carnobacteriaceae</taxon>
        <taxon>Alloiococcus</taxon>
    </lineage>
</organism>
<dbReference type="STRING" id="883081.HMPREF9698_01057"/>
<dbReference type="PANTHER" id="PTHR30041:SF7">
    <property type="entry name" value="GLOBAL TRANSCRIPTIONAL REGULATOR SPX"/>
    <property type="match status" value="1"/>
</dbReference>
<protein>
    <submittedName>
        <fullName evidence="4">Spx/MgsR family transcriptional regulator</fullName>
    </submittedName>
</protein>
<evidence type="ECO:0000256" key="2">
    <source>
        <dbReference type="ARBA" id="ARBA00023284"/>
    </source>
</evidence>
<name>K9E7Y5_9LACT</name>
<dbReference type="InterPro" id="IPR006660">
    <property type="entry name" value="Arsenate_reductase-like"/>
</dbReference>
<dbReference type="NCBIfam" id="TIGR01617">
    <property type="entry name" value="arsC_related"/>
    <property type="match status" value="1"/>
</dbReference>
<dbReference type="InterPro" id="IPR036249">
    <property type="entry name" value="Thioredoxin-like_sf"/>
</dbReference>
<dbReference type="PROSITE" id="PS51353">
    <property type="entry name" value="ARSC"/>
    <property type="match status" value="1"/>
</dbReference>
<keyword evidence="1" id="KW-1015">Disulfide bond</keyword>
<sequence length="155" mass="18437">MSEKFAIEIIFYTSEGKYKMINLFTSPSCTSCRKAKAWLEEQGLDYKEKNIYHEPLTRDEIKEILMLTEEGTDEIISYRSQAYKNLEVEIEDLSMNELLDLFIKEPSLIRRPIIMDDRRLQIGYNEEEIRTFLPREAREVELSEIRMKLVEDEIA</sequence>
<dbReference type="Gene3D" id="3.40.30.10">
    <property type="entry name" value="Glutaredoxin"/>
    <property type="match status" value="1"/>
</dbReference>
<gene>
    <name evidence="4" type="ORF">HMPREF9698_01057</name>
</gene>
<dbReference type="CDD" id="cd03032">
    <property type="entry name" value="ArsC_Spx"/>
    <property type="match status" value="1"/>
</dbReference>
<dbReference type="NCBIfam" id="NF002459">
    <property type="entry name" value="PRK01655.1"/>
    <property type="match status" value="1"/>
</dbReference>
<dbReference type="PROSITE" id="PS51354">
    <property type="entry name" value="GLUTAREDOXIN_2"/>
    <property type="match status" value="1"/>
</dbReference>
<dbReference type="SUPFAM" id="SSF52833">
    <property type="entry name" value="Thioredoxin-like"/>
    <property type="match status" value="1"/>
</dbReference>
<evidence type="ECO:0000256" key="3">
    <source>
        <dbReference type="PROSITE-ProRule" id="PRU01282"/>
    </source>
</evidence>
<dbReference type="EMBL" id="AGXA01000021">
    <property type="protein sequence ID" value="EKU93309.1"/>
    <property type="molecule type" value="Genomic_DNA"/>
</dbReference>
<dbReference type="Pfam" id="PF03960">
    <property type="entry name" value="ArsC"/>
    <property type="match status" value="1"/>
</dbReference>
<dbReference type="InterPro" id="IPR006504">
    <property type="entry name" value="Tscrpt_reg_Spx/MgsR"/>
</dbReference>
<keyword evidence="5" id="KW-1185">Reference proteome</keyword>
<evidence type="ECO:0000256" key="1">
    <source>
        <dbReference type="ARBA" id="ARBA00023157"/>
    </source>
</evidence>
<evidence type="ECO:0000313" key="5">
    <source>
        <dbReference type="Proteomes" id="UP000009875"/>
    </source>
</evidence>
<comment type="caution">
    <text evidence="4">The sequence shown here is derived from an EMBL/GenBank/DDBJ whole genome shotgun (WGS) entry which is preliminary data.</text>
</comment>